<reference evidence="3 4" key="1">
    <citation type="submission" date="2015-12" db="EMBL/GenBank/DDBJ databases">
        <title>Haloprofundus marisrubri gen. nov., sp. nov., an extremely halophilic archaeon isolated from the Discovery deep brine-seawater interface in the Red Sea.</title>
        <authorList>
            <person name="Zhang G."/>
            <person name="Stingl U."/>
            <person name="Rashid M."/>
        </authorList>
    </citation>
    <scope>NUCLEOTIDE SEQUENCE [LARGE SCALE GENOMIC DNA]</scope>
    <source>
        <strain evidence="3 4">SB9</strain>
    </source>
</reference>
<dbReference type="InterPro" id="IPR053173">
    <property type="entry name" value="SAM-binding_MTase"/>
</dbReference>
<dbReference type="Pfam" id="PF21320">
    <property type="entry name" value="WHD_Rv2258c"/>
    <property type="match status" value="1"/>
</dbReference>
<keyword evidence="3" id="KW-0489">Methyltransferase</keyword>
<protein>
    <submittedName>
        <fullName evidence="3">SAM-dependent methyltransferase</fullName>
    </submittedName>
</protein>
<evidence type="ECO:0000259" key="1">
    <source>
        <dbReference type="Pfam" id="PF13847"/>
    </source>
</evidence>
<sequence length="371" mass="39942">MAEAADTTTPNETEQTEALAGGLFADANATLTLFSVYLGTRLGLYDALADADTDALTPSELAAQTETDERYVREWLEHQTVSGILTVDDERAAAGERRYSLPEAHEPVLVDVESLYYLAPLARAAAGLVGPLDDIVAAYRTGEGVAFADYGANLHEGQAAMNRPAFLRLLGEAWLSSIPDVHGRLSDESPARVADIGCGHGWSSIGIAQAYPNAHVDGYDLDEASIEAAKENAEAYGLTDRVNFEVRDASDSELAGRYDLVTAFECVHDMADPVGALATMRRLANGTGAVIVMDERVGDEFTADADEIEQFLYGCSVFHCLPVGRVGDHSAATGTVMRTETLGGYADEAGFESFEVLPIENEFFRFYRMEA</sequence>
<organism evidence="3 4">
    <name type="scientific">Haloprofundus marisrubri</name>
    <dbReference type="NCBI Taxonomy" id="1514971"/>
    <lineage>
        <taxon>Archaea</taxon>
        <taxon>Methanobacteriati</taxon>
        <taxon>Methanobacteriota</taxon>
        <taxon>Stenosarchaea group</taxon>
        <taxon>Halobacteria</taxon>
        <taxon>Halobacteriales</taxon>
        <taxon>Haloferacaceae</taxon>
        <taxon>Haloprofundus</taxon>
    </lineage>
</organism>
<dbReference type="EMBL" id="LOPU01000031">
    <property type="protein sequence ID" value="KTG08320.1"/>
    <property type="molecule type" value="Genomic_DNA"/>
</dbReference>
<dbReference type="InterPro" id="IPR036390">
    <property type="entry name" value="WH_DNA-bd_sf"/>
</dbReference>
<dbReference type="Pfam" id="PF13847">
    <property type="entry name" value="Methyltransf_31"/>
    <property type="match status" value="1"/>
</dbReference>
<evidence type="ECO:0000313" key="3">
    <source>
        <dbReference type="EMBL" id="KTG08320.1"/>
    </source>
</evidence>
<dbReference type="CDD" id="cd02440">
    <property type="entry name" value="AdoMet_MTases"/>
    <property type="match status" value="1"/>
</dbReference>
<keyword evidence="4" id="KW-1185">Reference proteome</keyword>
<dbReference type="InterPro" id="IPR025714">
    <property type="entry name" value="Methyltranfer_dom"/>
</dbReference>
<dbReference type="SUPFAM" id="SSF46785">
    <property type="entry name" value="Winged helix' DNA-binding domain"/>
    <property type="match status" value="1"/>
</dbReference>
<gene>
    <name evidence="3" type="ORF">AUR64_18965</name>
</gene>
<dbReference type="InterPro" id="IPR048711">
    <property type="entry name" value="WHD_Rv2258c"/>
</dbReference>
<dbReference type="GO" id="GO:0008168">
    <property type="term" value="F:methyltransferase activity"/>
    <property type="evidence" value="ECO:0007669"/>
    <property type="project" value="UniProtKB-KW"/>
</dbReference>
<evidence type="ECO:0000313" key="4">
    <source>
        <dbReference type="Proteomes" id="UP000054387"/>
    </source>
</evidence>
<dbReference type="Gene3D" id="3.40.50.150">
    <property type="entry name" value="Vaccinia Virus protein VP39"/>
    <property type="match status" value="1"/>
</dbReference>
<dbReference type="OrthoDB" id="8915at2157"/>
<dbReference type="InterPro" id="IPR029063">
    <property type="entry name" value="SAM-dependent_MTases_sf"/>
</dbReference>
<dbReference type="GO" id="GO:0032259">
    <property type="term" value="P:methylation"/>
    <property type="evidence" value="ECO:0007669"/>
    <property type="project" value="UniProtKB-KW"/>
</dbReference>
<dbReference type="SUPFAM" id="SSF53335">
    <property type="entry name" value="S-adenosyl-L-methionine-dependent methyltransferases"/>
    <property type="match status" value="1"/>
</dbReference>
<comment type="caution">
    <text evidence="3">The sequence shown here is derived from an EMBL/GenBank/DDBJ whole genome shotgun (WGS) entry which is preliminary data.</text>
</comment>
<accession>A0A0W1R615</accession>
<dbReference type="PANTHER" id="PTHR45128:SF2">
    <property type="entry name" value="METHYLTRANSFERASE DOMAIN-CONTAINING PROTEIN"/>
    <property type="match status" value="1"/>
</dbReference>
<dbReference type="AlphaFoldDB" id="A0A0W1R615"/>
<keyword evidence="3" id="KW-0808">Transferase</keyword>
<dbReference type="RefSeq" id="WP_058583040.1">
    <property type="nucleotide sequence ID" value="NZ_LOPU01000031.1"/>
</dbReference>
<feature type="domain" description="Methyltransferase" evidence="1">
    <location>
        <begin position="191"/>
        <end position="306"/>
    </location>
</feature>
<dbReference type="Gene3D" id="1.10.10.10">
    <property type="entry name" value="Winged helix-like DNA-binding domain superfamily/Winged helix DNA-binding domain"/>
    <property type="match status" value="1"/>
</dbReference>
<dbReference type="Proteomes" id="UP000054387">
    <property type="component" value="Unassembled WGS sequence"/>
</dbReference>
<dbReference type="PANTHER" id="PTHR45128">
    <property type="entry name" value="METHYLTRANSFERASE TYPE 11"/>
    <property type="match status" value="1"/>
</dbReference>
<dbReference type="InterPro" id="IPR036388">
    <property type="entry name" value="WH-like_DNA-bd_sf"/>
</dbReference>
<feature type="domain" description="S-adenosylmethionine-dependent methyltransferase Rv2258c-like winged HTH" evidence="2">
    <location>
        <begin position="36"/>
        <end position="109"/>
    </location>
</feature>
<evidence type="ECO:0000259" key="2">
    <source>
        <dbReference type="Pfam" id="PF21320"/>
    </source>
</evidence>
<proteinExistence type="predicted"/>
<name>A0A0W1R615_9EURY</name>